<organism evidence="9 10">
    <name type="scientific">Brotocaccenecus cirricatena</name>
    <dbReference type="NCBI Taxonomy" id="3064195"/>
    <lineage>
        <taxon>Bacteria</taxon>
        <taxon>Bacillati</taxon>
        <taxon>Bacillota</taxon>
        <taxon>Clostridia</taxon>
        <taxon>Eubacteriales</taxon>
        <taxon>Oscillospiraceae</taxon>
        <taxon>Brotocaccenecus</taxon>
    </lineage>
</organism>
<comment type="similarity">
    <text evidence="1 6">Belongs to the iron/manganese superoxide dismutase family.</text>
</comment>
<dbReference type="GO" id="GO:0046872">
    <property type="term" value="F:metal ion binding"/>
    <property type="evidence" value="ECO:0007669"/>
    <property type="project" value="UniProtKB-KW"/>
</dbReference>
<keyword evidence="10" id="KW-1185">Reference proteome</keyword>
<sequence>MTYPYILPPLPYAPAALEPNLGRSSVRLHHDAFFAAYVDRLNGALVPWTQYQDWPLERLLLHWCQLPRTLGQAVRRYGGGVYNHGLYFSSLAPARTTKPSGELLAEVEHSFGSMEGLHRSLKNAAMSVFGSGWVWLVCCSGGLQVTCTANQDTPLPLWPLFNVDLWEHAFIPDYENRREDYVEAALAIIDWDAASRRFRQRTAGKGE</sequence>
<dbReference type="PRINTS" id="PR01703">
    <property type="entry name" value="MNSODISMTASE"/>
</dbReference>
<evidence type="ECO:0000259" key="8">
    <source>
        <dbReference type="Pfam" id="PF02777"/>
    </source>
</evidence>
<feature type="domain" description="Manganese/iron superoxide dismutase N-terminal" evidence="7">
    <location>
        <begin position="5"/>
        <end position="91"/>
    </location>
</feature>
<keyword evidence="4 6" id="KW-0560">Oxidoreductase</keyword>
<evidence type="ECO:0000256" key="6">
    <source>
        <dbReference type="RuleBase" id="RU000414"/>
    </source>
</evidence>
<evidence type="ECO:0000313" key="10">
    <source>
        <dbReference type="Proteomes" id="UP001199319"/>
    </source>
</evidence>
<dbReference type="InterPro" id="IPR036314">
    <property type="entry name" value="SOD_C_sf"/>
</dbReference>
<reference evidence="9" key="1">
    <citation type="submission" date="2021-10" db="EMBL/GenBank/DDBJ databases">
        <title>Anaerobic single-cell dispensing facilitates the cultivation of human gut bacteria.</title>
        <authorList>
            <person name="Afrizal A."/>
        </authorList>
    </citation>
    <scope>NUCLEOTIDE SEQUENCE</scope>
    <source>
        <strain evidence="9">CLA-AA-H272</strain>
    </source>
</reference>
<comment type="catalytic activity">
    <reaction evidence="6">
        <text>2 superoxide + 2 H(+) = H2O2 + O2</text>
        <dbReference type="Rhea" id="RHEA:20696"/>
        <dbReference type="ChEBI" id="CHEBI:15378"/>
        <dbReference type="ChEBI" id="CHEBI:15379"/>
        <dbReference type="ChEBI" id="CHEBI:16240"/>
        <dbReference type="ChEBI" id="CHEBI:18421"/>
        <dbReference type="EC" id="1.15.1.1"/>
    </reaction>
</comment>
<comment type="function">
    <text evidence="6">Destroys radicals which are normally produced within the cells and which are toxic to biological systems.</text>
</comment>
<dbReference type="Proteomes" id="UP001199319">
    <property type="component" value="Unassembled WGS sequence"/>
</dbReference>
<evidence type="ECO:0000256" key="5">
    <source>
        <dbReference type="PIRSR" id="PIRSR000349-1"/>
    </source>
</evidence>
<dbReference type="InterPro" id="IPR019831">
    <property type="entry name" value="Mn/Fe_SOD_N"/>
</dbReference>
<dbReference type="InterPro" id="IPR019832">
    <property type="entry name" value="Mn/Fe_SOD_C"/>
</dbReference>
<evidence type="ECO:0000259" key="7">
    <source>
        <dbReference type="Pfam" id="PF00081"/>
    </source>
</evidence>
<accession>A0AAE3DE65</accession>
<dbReference type="PIRSF" id="PIRSF000349">
    <property type="entry name" value="SODismutase"/>
    <property type="match status" value="1"/>
</dbReference>
<feature type="domain" description="Manganese/iron superoxide dismutase C-terminal" evidence="8">
    <location>
        <begin position="99"/>
        <end position="197"/>
    </location>
</feature>
<comment type="caution">
    <text evidence="9">The sequence shown here is derived from an EMBL/GenBank/DDBJ whole genome shotgun (WGS) entry which is preliminary data.</text>
</comment>
<proteinExistence type="inferred from homology"/>
<dbReference type="InterPro" id="IPR001189">
    <property type="entry name" value="Mn/Fe_SOD"/>
</dbReference>
<feature type="binding site" evidence="5">
    <location>
        <position position="29"/>
    </location>
    <ligand>
        <name>Mn(2+)</name>
        <dbReference type="ChEBI" id="CHEBI:29035"/>
    </ligand>
</feature>
<dbReference type="Gene3D" id="1.10.287.990">
    <property type="entry name" value="Fe,Mn superoxide dismutase (SOD) domain"/>
    <property type="match status" value="1"/>
</dbReference>
<dbReference type="AlphaFoldDB" id="A0AAE3DE65"/>
<feature type="binding site" evidence="5">
    <location>
        <position position="164"/>
    </location>
    <ligand>
        <name>Mn(2+)</name>
        <dbReference type="ChEBI" id="CHEBI:29035"/>
    </ligand>
</feature>
<feature type="binding site" evidence="5">
    <location>
        <position position="84"/>
    </location>
    <ligand>
        <name>Mn(2+)</name>
        <dbReference type="ChEBI" id="CHEBI:29035"/>
    </ligand>
</feature>
<dbReference type="GO" id="GO:0004784">
    <property type="term" value="F:superoxide dismutase activity"/>
    <property type="evidence" value="ECO:0007669"/>
    <property type="project" value="UniProtKB-EC"/>
</dbReference>
<name>A0AAE3DE65_9FIRM</name>
<dbReference type="Pfam" id="PF02777">
    <property type="entry name" value="Sod_Fe_C"/>
    <property type="match status" value="1"/>
</dbReference>
<gene>
    <name evidence="9" type="ORF">LKD37_06580</name>
</gene>
<dbReference type="PANTHER" id="PTHR43595:SF2">
    <property type="entry name" value="SMALL RIBOSOMAL SUBUNIT PROTEIN MS42"/>
    <property type="match status" value="1"/>
</dbReference>
<dbReference type="EC" id="1.15.1.1" evidence="2 6"/>
<protein>
    <recommendedName>
        <fullName evidence="2 6">Superoxide dismutase</fullName>
        <ecNumber evidence="2 6">1.15.1.1</ecNumber>
    </recommendedName>
</protein>
<dbReference type="GO" id="GO:0005737">
    <property type="term" value="C:cytoplasm"/>
    <property type="evidence" value="ECO:0007669"/>
    <property type="project" value="TreeGrafter"/>
</dbReference>
<dbReference type="EMBL" id="JAJEPW010000014">
    <property type="protein sequence ID" value="MCC2129185.1"/>
    <property type="molecule type" value="Genomic_DNA"/>
</dbReference>
<evidence type="ECO:0000256" key="3">
    <source>
        <dbReference type="ARBA" id="ARBA00022723"/>
    </source>
</evidence>
<evidence type="ECO:0000256" key="1">
    <source>
        <dbReference type="ARBA" id="ARBA00008714"/>
    </source>
</evidence>
<dbReference type="RefSeq" id="WP_349048644.1">
    <property type="nucleotide sequence ID" value="NZ_JBBNJF010000105.1"/>
</dbReference>
<feature type="binding site" evidence="5">
    <location>
        <position position="168"/>
    </location>
    <ligand>
        <name>Mn(2+)</name>
        <dbReference type="ChEBI" id="CHEBI:29035"/>
    </ligand>
</feature>
<dbReference type="InterPro" id="IPR036324">
    <property type="entry name" value="Mn/Fe_SOD_N_sf"/>
</dbReference>
<dbReference type="SUPFAM" id="SSF54719">
    <property type="entry name" value="Fe,Mn superoxide dismutase (SOD), C-terminal domain"/>
    <property type="match status" value="1"/>
</dbReference>
<dbReference type="Gene3D" id="3.55.40.20">
    <property type="entry name" value="Iron/manganese superoxide dismutase, C-terminal domain"/>
    <property type="match status" value="1"/>
</dbReference>
<keyword evidence="3 5" id="KW-0479">Metal-binding</keyword>
<evidence type="ECO:0000256" key="4">
    <source>
        <dbReference type="ARBA" id="ARBA00023002"/>
    </source>
</evidence>
<dbReference type="PANTHER" id="PTHR43595">
    <property type="entry name" value="37S RIBOSOMAL PROTEIN S26, MITOCHONDRIAL"/>
    <property type="match status" value="1"/>
</dbReference>
<dbReference type="Pfam" id="PF00081">
    <property type="entry name" value="Sod_Fe_N"/>
    <property type="match status" value="1"/>
</dbReference>
<dbReference type="SUPFAM" id="SSF46609">
    <property type="entry name" value="Fe,Mn superoxide dismutase (SOD), N-terminal domain"/>
    <property type="match status" value="1"/>
</dbReference>
<evidence type="ECO:0000256" key="2">
    <source>
        <dbReference type="ARBA" id="ARBA00012682"/>
    </source>
</evidence>
<evidence type="ECO:0000313" key="9">
    <source>
        <dbReference type="EMBL" id="MCC2129185.1"/>
    </source>
</evidence>